<protein>
    <submittedName>
        <fullName evidence="5">GntR family transcriptional regulator</fullName>
    </submittedName>
</protein>
<name>A0A7G6YCE3_9MICO</name>
<keyword evidence="1" id="KW-0805">Transcription regulation</keyword>
<evidence type="ECO:0000313" key="6">
    <source>
        <dbReference type="Proteomes" id="UP000515511"/>
    </source>
</evidence>
<organism evidence="5 6">
    <name type="scientific">Leifsonia shinshuensis</name>
    <dbReference type="NCBI Taxonomy" id="150026"/>
    <lineage>
        <taxon>Bacteria</taxon>
        <taxon>Bacillati</taxon>
        <taxon>Actinomycetota</taxon>
        <taxon>Actinomycetes</taxon>
        <taxon>Micrococcales</taxon>
        <taxon>Microbacteriaceae</taxon>
        <taxon>Leifsonia</taxon>
    </lineage>
</organism>
<dbReference type="GO" id="GO:0003677">
    <property type="term" value="F:DNA binding"/>
    <property type="evidence" value="ECO:0007669"/>
    <property type="project" value="UniProtKB-KW"/>
</dbReference>
<dbReference type="Proteomes" id="UP000515511">
    <property type="component" value="Chromosome"/>
</dbReference>
<dbReference type="GO" id="GO:0003700">
    <property type="term" value="F:DNA-binding transcription factor activity"/>
    <property type="evidence" value="ECO:0007669"/>
    <property type="project" value="InterPro"/>
</dbReference>
<gene>
    <name evidence="5" type="ORF">F1C12_14255</name>
</gene>
<evidence type="ECO:0000256" key="1">
    <source>
        <dbReference type="ARBA" id="ARBA00023015"/>
    </source>
</evidence>
<dbReference type="PANTHER" id="PTHR43537">
    <property type="entry name" value="TRANSCRIPTIONAL REGULATOR, GNTR FAMILY"/>
    <property type="match status" value="1"/>
</dbReference>
<reference evidence="6" key="1">
    <citation type="submission" date="2019-09" db="EMBL/GenBank/DDBJ databases">
        <title>Antimicrobial potential of Antarctic Bacteria.</title>
        <authorList>
            <person name="Benaud N."/>
            <person name="Edwards R.J."/>
            <person name="Ferrari B.C."/>
        </authorList>
    </citation>
    <scope>NUCLEOTIDE SEQUENCE [LARGE SCALE GENOMIC DNA]</scope>
    <source>
        <strain evidence="6">INR9</strain>
    </source>
</reference>
<evidence type="ECO:0000256" key="2">
    <source>
        <dbReference type="ARBA" id="ARBA00023125"/>
    </source>
</evidence>
<keyword evidence="2" id="KW-0238">DNA-binding</keyword>
<dbReference type="AlphaFoldDB" id="A0A7G6YCE3"/>
<evidence type="ECO:0000256" key="3">
    <source>
        <dbReference type="ARBA" id="ARBA00023163"/>
    </source>
</evidence>
<dbReference type="InterPro" id="IPR000524">
    <property type="entry name" value="Tscrpt_reg_HTH_GntR"/>
</dbReference>
<dbReference type="SUPFAM" id="SSF46785">
    <property type="entry name" value="Winged helix' DNA-binding domain"/>
    <property type="match status" value="1"/>
</dbReference>
<dbReference type="Gene3D" id="1.10.10.10">
    <property type="entry name" value="Winged helix-like DNA-binding domain superfamily/Winged helix DNA-binding domain"/>
    <property type="match status" value="1"/>
</dbReference>
<dbReference type="InterPro" id="IPR036388">
    <property type="entry name" value="WH-like_DNA-bd_sf"/>
</dbReference>
<dbReference type="SMART" id="SM00345">
    <property type="entry name" value="HTH_GNTR"/>
    <property type="match status" value="1"/>
</dbReference>
<dbReference type="InterPro" id="IPR036390">
    <property type="entry name" value="WH_DNA-bd_sf"/>
</dbReference>
<accession>A0A7G6YCE3</accession>
<evidence type="ECO:0000313" key="5">
    <source>
        <dbReference type="EMBL" id="QNE36158.1"/>
    </source>
</evidence>
<keyword evidence="3" id="KW-0804">Transcription</keyword>
<dbReference type="EMBL" id="CP043641">
    <property type="protein sequence ID" value="QNE36158.1"/>
    <property type="molecule type" value="Genomic_DNA"/>
</dbReference>
<dbReference type="PANTHER" id="PTHR43537:SF5">
    <property type="entry name" value="UXU OPERON TRANSCRIPTIONAL REGULATOR"/>
    <property type="match status" value="1"/>
</dbReference>
<feature type="domain" description="HTH gntR-type" evidence="4">
    <location>
        <begin position="18"/>
        <end position="85"/>
    </location>
</feature>
<dbReference type="PROSITE" id="PS50949">
    <property type="entry name" value="HTH_GNTR"/>
    <property type="match status" value="1"/>
</dbReference>
<sequence>MTLEELRARFPSLAADRRLLRNDVYAVLLAGILGGDLAPGERLKDGELTEALRVSRTPVREAIGRLQQVGLIRTAPNRYTLVSPLDIGEIVQVVGVLRLLLPTALRQAVQNVDVDTELELTVVAERLERDSDGADPSPIDAFQRAIAAVLDTIPDRVLAETIETLIPRFVRYLTLSTEGAEAVSRARILEFVRAVVRSDEKAVDILDGALRELSEVLSPPVGGAG</sequence>
<proteinExistence type="predicted"/>
<evidence type="ECO:0000259" key="4">
    <source>
        <dbReference type="PROSITE" id="PS50949"/>
    </source>
</evidence>
<dbReference type="Pfam" id="PF00392">
    <property type="entry name" value="GntR"/>
    <property type="match status" value="1"/>
</dbReference>
<dbReference type="RefSeq" id="WP_185275600.1">
    <property type="nucleotide sequence ID" value="NZ_CP043641.1"/>
</dbReference>
<dbReference type="KEGG" id="lse:F1C12_14255"/>